<dbReference type="Proteomes" id="UP000216101">
    <property type="component" value="Unassembled WGS sequence"/>
</dbReference>
<evidence type="ECO:0008006" key="4">
    <source>
        <dbReference type="Google" id="ProtNLM"/>
    </source>
</evidence>
<feature type="region of interest" description="Disordered" evidence="1">
    <location>
        <begin position="1"/>
        <end position="25"/>
    </location>
</feature>
<feature type="compositionally biased region" description="Polar residues" evidence="1">
    <location>
        <begin position="1"/>
        <end position="16"/>
    </location>
</feature>
<keyword evidence="3" id="KW-1185">Reference proteome</keyword>
<evidence type="ECO:0000313" key="3">
    <source>
        <dbReference type="Proteomes" id="UP000216101"/>
    </source>
</evidence>
<dbReference type="Pfam" id="PF06074">
    <property type="entry name" value="Portal_Mu"/>
    <property type="match status" value="1"/>
</dbReference>
<name>A0A266Q667_9GAMM</name>
<accession>A0A266Q667</accession>
<dbReference type="RefSeq" id="WP_212590054.1">
    <property type="nucleotide sequence ID" value="NZ_NHNI01000002.1"/>
</dbReference>
<reference evidence="3" key="1">
    <citation type="submission" date="2017-05" db="EMBL/GenBank/DDBJ databases">
        <authorList>
            <person name="Barney B.M."/>
        </authorList>
    </citation>
    <scope>NUCLEOTIDE SEQUENCE [LARGE SCALE GENOMIC DNA]</scope>
    <source>
        <strain evidence="3">PSBB022</strain>
    </source>
</reference>
<sequence>MNYEQTQSGILVPKSSSRPEMREVATTRDGRDITRGYVDPFILQQPSDSVLQLRGGGDYKIYKEVLRDDQVASCFAQRRLAVIAKELQVDAGGTSRADKKAADFTKEQIKSMAFDNATDKMLFGVYYGYAAAEIMWGRDGANIIVDKLKVRDRVRFGFDGFGNLRLKTFSNPEGELLPDRKFWSFCTGADHDDEPYGLGLAHWLYWPVFFKRAGIQYWMIFLERFGQPTTVGKHPTNATVDEKRKLLDALEAIATDTGITIPQGMEIEFLEAARSGTADYARVCEYMDAAIAKIILGQTASTQGTPGRLGNDDLQGDVRADLIRADADLVCESFNETVVTWLTEYNFPGAKPPHVYRVTDPDEDLAARADRDTKIYQMGFKPTLEYIREQYGEGWEGQKNSTPPTEDGKLPPTDAAAEPEQTLDTTALESPQQTALNGAQIKSLADVIALVQQGQLDRTRAYALIEVGFPAISKEQIERLLGDAVKKTAPVPVPGKAEFADPDTSRATTLTDQLDDKLQSATDVWINRIRELVMNADSLEAIRDGLAELLPNMSIEEYSTVMTEALRVAELNGRSEIMDEVARGN</sequence>
<gene>
    <name evidence="2" type="ORF">CBP51_16845</name>
</gene>
<protein>
    <recommendedName>
        <fullName evidence="4">Portal protein</fullName>
    </recommendedName>
</protein>
<feature type="region of interest" description="Disordered" evidence="1">
    <location>
        <begin position="395"/>
        <end position="417"/>
    </location>
</feature>
<proteinExistence type="predicted"/>
<comment type="caution">
    <text evidence="2">The sequence shown here is derived from an EMBL/GenBank/DDBJ whole genome shotgun (WGS) entry which is preliminary data.</text>
</comment>
<evidence type="ECO:0000313" key="2">
    <source>
        <dbReference type="EMBL" id="OZY84829.1"/>
    </source>
</evidence>
<organism evidence="2 3">
    <name type="scientific">Cellvibrio mixtus</name>
    <dbReference type="NCBI Taxonomy" id="39650"/>
    <lineage>
        <taxon>Bacteria</taxon>
        <taxon>Pseudomonadati</taxon>
        <taxon>Pseudomonadota</taxon>
        <taxon>Gammaproteobacteria</taxon>
        <taxon>Cellvibrionales</taxon>
        <taxon>Cellvibrionaceae</taxon>
        <taxon>Cellvibrio</taxon>
    </lineage>
</organism>
<evidence type="ECO:0000256" key="1">
    <source>
        <dbReference type="SAM" id="MobiDB-lite"/>
    </source>
</evidence>
<dbReference type="InterPro" id="IPR009279">
    <property type="entry name" value="Portal_Mu"/>
</dbReference>
<dbReference type="AlphaFoldDB" id="A0A266Q667"/>
<dbReference type="EMBL" id="NHNI01000002">
    <property type="protein sequence ID" value="OZY84829.1"/>
    <property type="molecule type" value="Genomic_DNA"/>
</dbReference>